<dbReference type="HOGENOM" id="CLU_1677009_0_0_11"/>
<dbReference type="OrthoDB" id="3633278at2"/>
<protein>
    <submittedName>
        <fullName evidence="3">Uncharacterized protein</fullName>
    </submittedName>
</protein>
<evidence type="ECO:0000313" key="4">
    <source>
        <dbReference type="Proteomes" id="UP000001918"/>
    </source>
</evidence>
<feature type="transmembrane region" description="Helical" evidence="2">
    <location>
        <begin position="54"/>
        <end position="73"/>
    </location>
</feature>
<sequence>MMYNQPQGEPFPQQPGSPSQPYAAPQPYPGRPQQPVAAPPSPQQARPRRKKRSVGLIALAVIVLGLIAAGYFLQKGSPDYAAVGDCVAGNSSEALRVVECTDPEVTYKVVGKVEDKSQFEFHTSSATICKPFPEARSAFWKGERGGSGYVLCLAPAK</sequence>
<evidence type="ECO:0000313" key="3">
    <source>
        <dbReference type="EMBL" id="ACY99319.1"/>
    </source>
</evidence>
<gene>
    <name evidence="3" type="ordered locus">Tcur_3787</name>
</gene>
<accession>D1AD10</accession>
<evidence type="ECO:0000256" key="1">
    <source>
        <dbReference type="SAM" id="MobiDB-lite"/>
    </source>
</evidence>
<keyword evidence="2" id="KW-0472">Membrane</keyword>
<dbReference type="EMBL" id="CP001738">
    <property type="protein sequence ID" value="ACY99319.1"/>
    <property type="molecule type" value="Genomic_DNA"/>
</dbReference>
<dbReference type="AlphaFoldDB" id="D1AD10"/>
<dbReference type="eggNOG" id="ENOG5030HZI">
    <property type="taxonomic scope" value="Bacteria"/>
</dbReference>
<organism evidence="3 4">
    <name type="scientific">Thermomonospora curvata (strain ATCC 19995 / DSM 43183 / JCM 3096 / KCTC 9072 / NBRC 15933 / NCIMB 10081 / Henssen B9)</name>
    <dbReference type="NCBI Taxonomy" id="471852"/>
    <lineage>
        <taxon>Bacteria</taxon>
        <taxon>Bacillati</taxon>
        <taxon>Actinomycetota</taxon>
        <taxon>Actinomycetes</taxon>
        <taxon>Streptosporangiales</taxon>
        <taxon>Thermomonosporaceae</taxon>
        <taxon>Thermomonospora</taxon>
    </lineage>
</organism>
<evidence type="ECO:0000256" key="2">
    <source>
        <dbReference type="SAM" id="Phobius"/>
    </source>
</evidence>
<feature type="region of interest" description="Disordered" evidence="1">
    <location>
        <begin position="1"/>
        <end position="50"/>
    </location>
</feature>
<feature type="compositionally biased region" description="Pro residues" evidence="1">
    <location>
        <begin position="24"/>
        <end position="42"/>
    </location>
</feature>
<dbReference type="KEGG" id="tcu:Tcur_3787"/>
<dbReference type="STRING" id="471852.Tcur_3787"/>
<name>D1AD10_THECD</name>
<keyword evidence="2" id="KW-0812">Transmembrane</keyword>
<proteinExistence type="predicted"/>
<keyword evidence="2" id="KW-1133">Transmembrane helix</keyword>
<keyword evidence="4" id="KW-1185">Reference proteome</keyword>
<feature type="compositionally biased region" description="Low complexity" evidence="1">
    <location>
        <begin position="1"/>
        <end position="23"/>
    </location>
</feature>
<dbReference type="Proteomes" id="UP000001918">
    <property type="component" value="Chromosome"/>
</dbReference>
<reference evidence="3 4" key="1">
    <citation type="journal article" date="2011" name="Stand. Genomic Sci.">
        <title>Complete genome sequence of Thermomonospora curvata type strain (B9).</title>
        <authorList>
            <person name="Chertkov O."/>
            <person name="Sikorski J."/>
            <person name="Nolan M."/>
            <person name="Lapidus A."/>
            <person name="Lucas S."/>
            <person name="Del Rio T.G."/>
            <person name="Tice H."/>
            <person name="Cheng J.F."/>
            <person name="Goodwin L."/>
            <person name="Pitluck S."/>
            <person name="Liolios K."/>
            <person name="Ivanova N."/>
            <person name="Mavromatis K."/>
            <person name="Mikhailova N."/>
            <person name="Ovchinnikova G."/>
            <person name="Pati A."/>
            <person name="Chen A."/>
            <person name="Palaniappan K."/>
            <person name="Djao O.D."/>
            <person name="Land M."/>
            <person name="Hauser L."/>
            <person name="Chang Y.J."/>
            <person name="Jeffries C.D."/>
            <person name="Brettin T."/>
            <person name="Han C."/>
            <person name="Detter J.C."/>
            <person name="Rohde M."/>
            <person name="Goker M."/>
            <person name="Woyke T."/>
            <person name="Bristow J."/>
            <person name="Eisen J.A."/>
            <person name="Markowitz V."/>
            <person name="Hugenholtz P."/>
            <person name="Klenk H.P."/>
            <person name="Kyrpides N.C."/>
        </authorList>
    </citation>
    <scope>NUCLEOTIDE SEQUENCE [LARGE SCALE GENOMIC DNA]</scope>
    <source>
        <strain evidence="4">ATCC 19995 / DSM 43183 / JCM 3096 / KCTC 9072 / NBRC 15933 / NCIMB 10081 / Henssen B9</strain>
    </source>
</reference>
<dbReference type="RefSeq" id="WP_012854103.1">
    <property type="nucleotide sequence ID" value="NC_013510.1"/>
</dbReference>